<evidence type="ECO:0008006" key="4">
    <source>
        <dbReference type="Google" id="ProtNLM"/>
    </source>
</evidence>
<gene>
    <name evidence="2" type="ORF">LDX50_02340</name>
</gene>
<evidence type="ECO:0000313" key="3">
    <source>
        <dbReference type="Proteomes" id="UP001139409"/>
    </source>
</evidence>
<dbReference type="Proteomes" id="UP001139409">
    <property type="component" value="Unassembled WGS sequence"/>
</dbReference>
<evidence type="ECO:0000313" key="2">
    <source>
        <dbReference type="EMBL" id="MCA6073684.1"/>
    </source>
</evidence>
<dbReference type="RefSeq" id="WP_225696795.1">
    <property type="nucleotide sequence ID" value="NZ_JAIXNE010000001.1"/>
</dbReference>
<feature type="signal peptide" evidence="1">
    <location>
        <begin position="1"/>
        <end position="19"/>
    </location>
</feature>
<proteinExistence type="predicted"/>
<keyword evidence="3" id="KW-1185">Reference proteome</keyword>
<organism evidence="2 3">
    <name type="scientific">Fulvivirga sedimenti</name>
    <dbReference type="NCBI Taxonomy" id="2879465"/>
    <lineage>
        <taxon>Bacteria</taxon>
        <taxon>Pseudomonadati</taxon>
        <taxon>Bacteroidota</taxon>
        <taxon>Cytophagia</taxon>
        <taxon>Cytophagales</taxon>
        <taxon>Fulvivirgaceae</taxon>
        <taxon>Fulvivirga</taxon>
    </lineage>
</organism>
<sequence>MKKIVITALIFVLAAGLQAQSTESSPATPATPSIPAAPSLEKSDTVKVDTVVIEVGKSSILFIIRDKKDLEKLQTYDLNKIVDDLQLRLDPEAQQQVIIAADTLTEMEEPEVSNTEFSYEKPRGLRHYFNIDLGFNNYLGPDGFPDESNAPYTVRPWGSWYVALGSVNEAYLSRGVSLQFGANLSWYNFKFQNDAMYVIREADGVDFVENPEMLDANFKKSKLTVAYINASLVPVFHFGRKKYRDGWRVWDHGPQAGFRLGAGAYAGYRIGSYSKVKYSMDGTEKRKDHDSFYLENFRYGVRVQLGFGDTDIFFNYDLNNLFQEGNGPELNAFSFGIIF</sequence>
<evidence type="ECO:0000256" key="1">
    <source>
        <dbReference type="SAM" id="SignalP"/>
    </source>
</evidence>
<protein>
    <recommendedName>
        <fullName evidence="4">Outer membrane protein beta-barrel domain-containing protein</fullName>
    </recommendedName>
</protein>
<dbReference type="EMBL" id="JAIXNE010000001">
    <property type="protein sequence ID" value="MCA6073684.1"/>
    <property type="molecule type" value="Genomic_DNA"/>
</dbReference>
<dbReference type="AlphaFoldDB" id="A0A9X1KW75"/>
<reference evidence="2" key="1">
    <citation type="submission" date="2021-09" db="EMBL/GenBank/DDBJ databases">
        <title>Fulvivirga sp. isolated from coastal sediment.</title>
        <authorList>
            <person name="Yu H."/>
        </authorList>
    </citation>
    <scope>NUCLEOTIDE SEQUENCE</scope>
    <source>
        <strain evidence="2">1062</strain>
    </source>
</reference>
<feature type="chain" id="PRO_5040846415" description="Outer membrane protein beta-barrel domain-containing protein" evidence="1">
    <location>
        <begin position="20"/>
        <end position="339"/>
    </location>
</feature>
<comment type="caution">
    <text evidence="2">The sequence shown here is derived from an EMBL/GenBank/DDBJ whole genome shotgun (WGS) entry which is preliminary data.</text>
</comment>
<name>A0A9X1KW75_9BACT</name>
<accession>A0A9X1KW75</accession>
<keyword evidence="1" id="KW-0732">Signal</keyword>